<feature type="compositionally biased region" description="Basic and acidic residues" evidence="1">
    <location>
        <begin position="26"/>
        <end position="40"/>
    </location>
</feature>
<feature type="compositionally biased region" description="Polar residues" evidence="1">
    <location>
        <begin position="153"/>
        <end position="173"/>
    </location>
</feature>
<evidence type="ECO:0000313" key="3">
    <source>
        <dbReference type="Proteomes" id="UP000023152"/>
    </source>
</evidence>
<proteinExistence type="predicted"/>
<feature type="compositionally biased region" description="Basic and acidic residues" evidence="1">
    <location>
        <begin position="132"/>
        <end position="152"/>
    </location>
</feature>
<dbReference type="EMBL" id="ASPP01013999">
    <property type="protein sequence ID" value="ETO19127.1"/>
    <property type="molecule type" value="Genomic_DNA"/>
</dbReference>
<feature type="region of interest" description="Disordered" evidence="1">
    <location>
        <begin position="116"/>
        <end position="173"/>
    </location>
</feature>
<name>X6N1B8_RETFI</name>
<organism evidence="2 3">
    <name type="scientific">Reticulomyxa filosa</name>
    <dbReference type="NCBI Taxonomy" id="46433"/>
    <lineage>
        <taxon>Eukaryota</taxon>
        <taxon>Sar</taxon>
        <taxon>Rhizaria</taxon>
        <taxon>Retaria</taxon>
        <taxon>Foraminifera</taxon>
        <taxon>Monothalamids</taxon>
        <taxon>Reticulomyxidae</taxon>
        <taxon>Reticulomyxa</taxon>
    </lineage>
</organism>
<evidence type="ECO:0000313" key="2">
    <source>
        <dbReference type="EMBL" id="ETO19127.1"/>
    </source>
</evidence>
<feature type="non-terminal residue" evidence="2">
    <location>
        <position position="247"/>
    </location>
</feature>
<feature type="region of interest" description="Disordered" evidence="1">
    <location>
        <begin position="26"/>
        <end position="71"/>
    </location>
</feature>
<keyword evidence="3" id="KW-1185">Reference proteome</keyword>
<dbReference type="Proteomes" id="UP000023152">
    <property type="component" value="Unassembled WGS sequence"/>
</dbReference>
<dbReference type="AlphaFoldDB" id="X6N1B8"/>
<feature type="region of interest" description="Disordered" evidence="1">
    <location>
        <begin position="1"/>
        <end position="20"/>
    </location>
</feature>
<reference evidence="2 3" key="1">
    <citation type="journal article" date="2013" name="Curr. Biol.">
        <title>The Genome of the Foraminiferan Reticulomyxa filosa.</title>
        <authorList>
            <person name="Glockner G."/>
            <person name="Hulsmann N."/>
            <person name="Schleicher M."/>
            <person name="Noegel A.A."/>
            <person name="Eichinger L."/>
            <person name="Gallinger C."/>
            <person name="Pawlowski J."/>
            <person name="Sierra R."/>
            <person name="Euteneuer U."/>
            <person name="Pillet L."/>
            <person name="Moustafa A."/>
            <person name="Platzer M."/>
            <person name="Groth M."/>
            <person name="Szafranski K."/>
            <person name="Schliwa M."/>
        </authorList>
    </citation>
    <scope>NUCLEOTIDE SEQUENCE [LARGE SCALE GENOMIC DNA]</scope>
</reference>
<evidence type="ECO:0000256" key="1">
    <source>
        <dbReference type="SAM" id="MobiDB-lite"/>
    </source>
</evidence>
<accession>X6N1B8</accession>
<comment type="caution">
    <text evidence="2">The sequence shown here is derived from an EMBL/GenBank/DDBJ whole genome shotgun (WGS) entry which is preliminary data.</text>
</comment>
<gene>
    <name evidence="2" type="ORF">RFI_18111</name>
</gene>
<sequence length="247" mass="27315">MSQSFEERKPSTKDWPKLSLEDIYGKGSSRRMEEHVREDSTTINRGSTLGIPDRVHPNIRGSVGTPKIGPLSPRLGPSGQTSPNVSIPPVFLHPSYSVYSKVGMDAMIQTFEQKQAKKTQEKRISKLTKMKTSSDKGSGDDETENDVHEEINGHSNGTSPITPQDKNANRGSVNGPSIFGFIAKPESMTEEEWMVHVLEFEASGEWIEARESLSGRILWFNSKSFRLVFDNPPPGVSPIPATMMAKA</sequence>
<protein>
    <submittedName>
        <fullName evidence="2">Uncharacterized protein</fullName>
    </submittedName>
</protein>